<proteinExistence type="predicted"/>
<keyword evidence="4" id="KW-0418">Kinase</keyword>
<keyword evidence="1" id="KW-0723">Serine/threonine-protein kinase</keyword>
<feature type="domain" description="Protein kinase" evidence="6">
    <location>
        <begin position="1"/>
        <end position="110"/>
    </location>
</feature>
<reference evidence="7 8" key="1">
    <citation type="submission" date="2021-06" db="EMBL/GenBank/DDBJ databases">
        <authorList>
            <person name="Kallberg Y."/>
            <person name="Tangrot J."/>
            <person name="Rosling A."/>
        </authorList>
    </citation>
    <scope>NUCLEOTIDE SEQUENCE [LARGE SCALE GENOMIC DNA]</scope>
    <source>
        <strain evidence="7 8">120-4 pot B 10/14</strain>
    </source>
</reference>
<evidence type="ECO:0000256" key="1">
    <source>
        <dbReference type="ARBA" id="ARBA00022527"/>
    </source>
</evidence>
<dbReference type="Pfam" id="PF00069">
    <property type="entry name" value="Pkinase"/>
    <property type="match status" value="1"/>
</dbReference>
<dbReference type="SUPFAM" id="SSF56112">
    <property type="entry name" value="Protein kinase-like (PK-like)"/>
    <property type="match status" value="1"/>
</dbReference>
<dbReference type="InterPro" id="IPR011009">
    <property type="entry name" value="Kinase-like_dom_sf"/>
</dbReference>
<feature type="non-terminal residue" evidence="7">
    <location>
        <position position="1"/>
    </location>
</feature>
<dbReference type="PROSITE" id="PS50011">
    <property type="entry name" value="PROTEIN_KINASE_DOM"/>
    <property type="match status" value="1"/>
</dbReference>
<keyword evidence="8" id="KW-1185">Reference proteome</keyword>
<organism evidence="7 8">
    <name type="scientific">Gigaspora margarita</name>
    <dbReference type="NCBI Taxonomy" id="4874"/>
    <lineage>
        <taxon>Eukaryota</taxon>
        <taxon>Fungi</taxon>
        <taxon>Fungi incertae sedis</taxon>
        <taxon>Mucoromycota</taxon>
        <taxon>Glomeromycotina</taxon>
        <taxon>Glomeromycetes</taxon>
        <taxon>Diversisporales</taxon>
        <taxon>Gigasporaceae</taxon>
        <taxon>Gigaspora</taxon>
    </lineage>
</organism>
<sequence length="110" mass="12619">DSRLKIADFGFVQSLKEFNKSDEGTYGIFPYIYPEILNGHEYTQAADFGMIMIEIATGILPFNNHPHNIELALKICEDEERLKIRKEFEEADKLIPKFAATAYPDSHPKL</sequence>
<protein>
    <submittedName>
        <fullName evidence="7">30242_t:CDS:1</fullName>
    </submittedName>
</protein>
<evidence type="ECO:0000256" key="4">
    <source>
        <dbReference type="ARBA" id="ARBA00022777"/>
    </source>
</evidence>
<name>A0ABN7VWA0_GIGMA</name>
<evidence type="ECO:0000313" key="8">
    <source>
        <dbReference type="Proteomes" id="UP000789901"/>
    </source>
</evidence>
<evidence type="ECO:0000259" key="6">
    <source>
        <dbReference type="PROSITE" id="PS50011"/>
    </source>
</evidence>
<evidence type="ECO:0000256" key="5">
    <source>
        <dbReference type="ARBA" id="ARBA00022840"/>
    </source>
</evidence>
<dbReference type="PANTHER" id="PTHR24351">
    <property type="entry name" value="RIBOSOMAL PROTEIN S6 KINASE"/>
    <property type="match status" value="1"/>
</dbReference>
<evidence type="ECO:0000256" key="3">
    <source>
        <dbReference type="ARBA" id="ARBA00022741"/>
    </source>
</evidence>
<evidence type="ECO:0000256" key="2">
    <source>
        <dbReference type="ARBA" id="ARBA00022679"/>
    </source>
</evidence>
<evidence type="ECO:0000313" key="7">
    <source>
        <dbReference type="EMBL" id="CAG8802640.1"/>
    </source>
</evidence>
<gene>
    <name evidence="7" type="ORF">GMARGA_LOCUS23456</name>
</gene>
<keyword evidence="5" id="KW-0067">ATP-binding</keyword>
<comment type="caution">
    <text evidence="7">The sequence shown here is derived from an EMBL/GenBank/DDBJ whole genome shotgun (WGS) entry which is preliminary data.</text>
</comment>
<dbReference type="EMBL" id="CAJVQB010023771">
    <property type="protein sequence ID" value="CAG8802640.1"/>
    <property type="molecule type" value="Genomic_DNA"/>
</dbReference>
<dbReference type="InterPro" id="IPR000719">
    <property type="entry name" value="Prot_kinase_dom"/>
</dbReference>
<keyword evidence="3" id="KW-0547">Nucleotide-binding</keyword>
<keyword evidence="2" id="KW-0808">Transferase</keyword>
<accession>A0ABN7VWA0</accession>
<dbReference type="Gene3D" id="1.10.510.10">
    <property type="entry name" value="Transferase(Phosphotransferase) domain 1"/>
    <property type="match status" value="1"/>
</dbReference>
<dbReference type="Proteomes" id="UP000789901">
    <property type="component" value="Unassembled WGS sequence"/>
</dbReference>